<evidence type="ECO:0000256" key="1">
    <source>
        <dbReference type="SAM" id="Phobius"/>
    </source>
</evidence>
<name>A0AAJ0A1X7_9PEZI</name>
<comment type="caution">
    <text evidence="2">The sequence shown here is derived from an EMBL/GenBank/DDBJ whole genome shotgun (WGS) entry which is preliminary data.</text>
</comment>
<dbReference type="Proteomes" id="UP001243989">
    <property type="component" value="Unassembled WGS sequence"/>
</dbReference>
<keyword evidence="1" id="KW-0472">Membrane</keyword>
<dbReference type="AlphaFoldDB" id="A0AAJ0A1X7"/>
<sequence>MAYFSSRPITTTLLRSRLCPCLVGASDVVAHGASQYFVCYYFFFTSLFLQSVLAGLGRVGFF</sequence>
<reference evidence="2" key="1">
    <citation type="submission" date="2021-06" db="EMBL/GenBank/DDBJ databases">
        <title>Comparative genomics, transcriptomics and evolutionary studies reveal genomic signatures of adaptation to plant cell wall in hemibiotrophic fungi.</title>
        <authorList>
            <consortium name="DOE Joint Genome Institute"/>
            <person name="Baroncelli R."/>
            <person name="Diaz J.F."/>
            <person name="Benocci T."/>
            <person name="Peng M."/>
            <person name="Battaglia E."/>
            <person name="Haridas S."/>
            <person name="Andreopoulos W."/>
            <person name="Labutti K."/>
            <person name="Pangilinan J."/>
            <person name="Floch G.L."/>
            <person name="Makela M.R."/>
            <person name="Henrissat B."/>
            <person name="Grigoriev I.V."/>
            <person name="Crouch J.A."/>
            <person name="De Vries R.P."/>
            <person name="Sukno S.A."/>
            <person name="Thon M.R."/>
        </authorList>
    </citation>
    <scope>NUCLEOTIDE SEQUENCE</scope>
    <source>
        <strain evidence="2">CBS 102054</strain>
    </source>
</reference>
<dbReference type="RefSeq" id="XP_060451016.1">
    <property type="nucleotide sequence ID" value="XM_060589585.1"/>
</dbReference>
<feature type="transmembrane region" description="Helical" evidence="1">
    <location>
        <begin position="40"/>
        <end position="61"/>
    </location>
</feature>
<dbReference type="EMBL" id="JAHMHQ010000002">
    <property type="protein sequence ID" value="KAK1654972.1"/>
    <property type="molecule type" value="Genomic_DNA"/>
</dbReference>
<protein>
    <submittedName>
        <fullName evidence="2">Uncharacterized protein</fullName>
    </submittedName>
</protein>
<dbReference type="GeneID" id="85474447"/>
<feature type="non-terminal residue" evidence="2">
    <location>
        <position position="62"/>
    </location>
</feature>
<organism evidence="2 3">
    <name type="scientific">Colletotrichum phormii</name>
    <dbReference type="NCBI Taxonomy" id="359342"/>
    <lineage>
        <taxon>Eukaryota</taxon>
        <taxon>Fungi</taxon>
        <taxon>Dikarya</taxon>
        <taxon>Ascomycota</taxon>
        <taxon>Pezizomycotina</taxon>
        <taxon>Sordariomycetes</taxon>
        <taxon>Hypocreomycetidae</taxon>
        <taxon>Glomerellales</taxon>
        <taxon>Glomerellaceae</taxon>
        <taxon>Colletotrichum</taxon>
        <taxon>Colletotrichum acutatum species complex</taxon>
    </lineage>
</organism>
<keyword evidence="3" id="KW-1185">Reference proteome</keyword>
<evidence type="ECO:0000313" key="3">
    <source>
        <dbReference type="Proteomes" id="UP001243989"/>
    </source>
</evidence>
<accession>A0AAJ0A1X7</accession>
<proteinExistence type="predicted"/>
<keyword evidence="1" id="KW-1133">Transmembrane helix</keyword>
<keyword evidence="1" id="KW-0812">Transmembrane</keyword>
<gene>
    <name evidence="2" type="ORF">BDP81DRAFT_417001</name>
</gene>
<evidence type="ECO:0000313" key="2">
    <source>
        <dbReference type="EMBL" id="KAK1654972.1"/>
    </source>
</evidence>